<feature type="transmembrane region" description="Helical" evidence="6">
    <location>
        <begin position="295"/>
        <end position="312"/>
    </location>
</feature>
<keyword evidence="9" id="KW-1185">Reference proteome</keyword>
<dbReference type="InterPro" id="IPR037185">
    <property type="entry name" value="EmrE-like"/>
</dbReference>
<reference evidence="8 9" key="1">
    <citation type="journal article" date="2017" name="Mol. Biol. Evol.">
        <title>The 4-celled Tetrabaena socialis nuclear genome reveals the essential components for genetic control of cell number at the origin of multicellularity in the volvocine lineage.</title>
        <authorList>
            <person name="Featherston J."/>
            <person name="Arakaki Y."/>
            <person name="Hanschen E.R."/>
            <person name="Ferris P.J."/>
            <person name="Michod R.E."/>
            <person name="Olson B.J.S.C."/>
            <person name="Nozaki H."/>
            <person name="Durand P.M."/>
        </authorList>
    </citation>
    <scope>NUCLEOTIDE SEQUENCE [LARGE SCALE GENOMIC DNA]</scope>
    <source>
        <strain evidence="8 9">NIES-571</strain>
    </source>
</reference>
<protein>
    <submittedName>
        <fullName evidence="8">UDP-galactose transporter 2</fullName>
    </submittedName>
</protein>
<dbReference type="Proteomes" id="UP000236333">
    <property type="component" value="Unassembled WGS sequence"/>
</dbReference>
<keyword evidence="4 6" id="KW-0472">Membrane</keyword>
<organism evidence="8 9">
    <name type="scientific">Tetrabaena socialis</name>
    <dbReference type="NCBI Taxonomy" id="47790"/>
    <lineage>
        <taxon>Eukaryota</taxon>
        <taxon>Viridiplantae</taxon>
        <taxon>Chlorophyta</taxon>
        <taxon>core chlorophytes</taxon>
        <taxon>Chlorophyceae</taxon>
        <taxon>CS clade</taxon>
        <taxon>Chlamydomonadales</taxon>
        <taxon>Tetrabaenaceae</taxon>
        <taxon>Tetrabaena</taxon>
    </lineage>
</organism>
<dbReference type="PANTHER" id="PTHR11132">
    <property type="entry name" value="SOLUTE CARRIER FAMILY 35"/>
    <property type="match status" value="1"/>
</dbReference>
<comment type="caution">
    <text evidence="8">The sequence shown here is derived from an EMBL/GenBank/DDBJ whole genome shotgun (WGS) entry which is preliminary data.</text>
</comment>
<feature type="transmembrane region" description="Helical" evidence="6">
    <location>
        <begin position="52"/>
        <end position="72"/>
    </location>
</feature>
<dbReference type="EMBL" id="PGGS01000318">
    <property type="protein sequence ID" value="PNH05272.1"/>
    <property type="molecule type" value="Genomic_DNA"/>
</dbReference>
<feature type="transmembrane region" description="Helical" evidence="6">
    <location>
        <begin position="254"/>
        <end position="275"/>
    </location>
</feature>
<proteinExistence type="predicted"/>
<name>A0A2J7ZYD0_9CHLO</name>
<dbReference type="GO" id="GO:0016020">
    <property type="term" value="C:membrane"/>
    <property type="evidence" value="ECO:0007669"/>
    <property type="project" value="UniProtKB-SubCell"/>
</dbReference>
<dbReference type="OrthoDB" id="5547497at2759"/>
<dbReference type="InterPro" id="IPR050186">
    <property type="entry name" value="TPT_transporter"/>
</dbReference>
<gene>
    <name evidence="8" type="ORF">TSOC_008459</name>
</gene>
<evidence type="ECO:0000256" key="2">
    <source>
        <dbReference type="ARBA" id="ARBA00022692"/>
    </source>
</evidence>
<keyword evidence="2 6" id="KW-0812">Transmembrane</keyword>
<evidence type="ECO:0000256" key="4">
    <source>
        <dbReference type="ARBA" id="ARBA00023136"/>
    </source>
</evidence>
<evidence type="ECO:0000256" key="5">
    <source>
        <dbReference type="SAM" id="MobiDB-lite"/>
    </source>
</evidence>
<dbReference type="AlphaFoldDB" id="A0A2J7ZYD0"/>
<feature type="transmembrane region" description="Helical" evidence="6">
    <location>
        <begin position="84"/>
        <end position="107"/>
    </location>
</feature>
<feature type="domain" description="Sugar phosphate transporter" evidence="7">
    <location>
        <begin position="117"/>
        <end position="296"/>
    </location>
</feature>
<evidence type="ECO:0000313" key="8">
    <source>
        <dbReference type="EMBL" id="PNH05272.1"/>
    </source>
</evidence>
<dbReference type="Pfam" id="PF03151">
    <property type="entry name" value="TPT"/>
    <property type="match status" value="1"/>
</dbReference>
<evidence type="ECO:0000259" key="7">
    <source>
        <dbReference type="Pfam" id="PF03151"/>
    </source>
</evidence>
<feature type="transmembrane region" description="Helical" evidence="6">
    <location>
        <begin position="187"/>
        <end position="212"/>
    </location>
</feature>
<feature type="transmembrane region" description="Helical" evidence="6">
    <location>
        <begin position="128"/>
        <end position="149"/>
    </location>
</feature>
<dbReference type="InterPro" id="IPR004853">
    <property type="entry name" value="Sugar_P_trans_dom"/>
</dbReference>
<feature type="transmembrane region" description="Helical" evidence="6">
    <location>
        <begin position="218"/>
        <end position="242"/>
    </location>
</feature>
<evidence type="ECO:0000313" key="9">
    <source>
        <dbReference type="Proteomes" id="UP000236333"/>
    </source>
</evidence>
<comment type="subcellular location">
    <subcellularLocation>
        <location evidence="1">Membrane</location>
        <topology evidence="1">Multi-pass membrane protein</topology>
    </subcellularLocation>
</comment>
<evidence type="ECO:0000256" key="3">
    <source>
        <dbReference type="ARBA" id="ARBA00022989"/>
    </source>
</evidence>
<sequence length="388" mass="40462">MTAASPTPDQAPSDTRLYSISAWLLNVTTCVAIVFVNKALMDPWLGAGFKYATSLSSLHYLVCGACIWGLYGVPDKLPLPWDDLLKFTLIASASISSLNISLLLNSIAKLTCVPCVCMLEALWFGKTFSLPLIAAMATVVAGAGIVSITDVSVTPLGFAIAAVSVVTSSAQQILCGSLQKKHQLSSIQFLSAAAPAQGLVLGLVCAFVDKLVSGSWVWAYRFSTTATMLLSASCAVAVLVNVSQFMCLGRFSAATFQVMGHAKTISVLVIGWLFLGDEIGPRKLLGMCVAVTGMVMGHAKTISVLVIGWLFLGDEIGPRKLLGMCVAVTGMVAYTTLNLREMNAAAAAAAVAAFNKPLLLPTAEGGAEAPLPDGPGKAERQPRGDAAA</sequence>
<feature type="transmembrane region" description="Helical" evidence="6">
    <location>
        <begin position="20"/>
        <end position="40"/>
    </location>
</feature>
<evidence type="ECO:0000256" key="6">
    <source>
        <dbReference type="SAM" id="Phobius"/>
    </source>
</evidence>
<dbReference type="SUPFAM" id="SSF103481">
    <property type="entry name" value="Multidrug resistance efflux transporter EmrE"/>
    <property type="match status" value="1"/>
</dbReference>
<accession>A0A2J7ZYD0</accession>
<feature type="region of interest" description="Disordered" evidence="5">
    <location>
        <begin position="365"/>
        <end position="388"/>
    </location>
</feature>
<evidence type="ECO:0000256" key="1">
    <source>
        <dbReference type="ARBA" id="ARBA00004141"/>
    </source>
</evidence>
<feature type="compositionally biased region" description="Basic and acidic residues" evidence="5">
    <location>
        <begin position="376"/>
        <end position="388"/>
    </location>
</feature>
<keyword evidence="3 6" id="KW-1133">Transmembrane helix</keyword>